<accession>A0A3S0A5P2</accession>
<feature type="transmembrane region" description="Helical" evidence="6">
    <location>
        <begin position="371"/>
        <end position="396"/>
    </location>
</feature>
<dbReference type="PANTHER" id="PTHR23502">
    <property type="entry name" value="MAJOR FACILITATOR SUPERFAMILY"/>
    <property type="match status" value="1"/>
</dbReference>
<dbReference type="GO" id="GO:1990961">
    <property type="term" value="P:xenobiotic detoxification by transmembrane export across the plasma membrane"/>
    <property type="evidence" value="ECO:0007669"/>
    <property type="project" value="TreeGrafter"/>
</dbReference>
<evidence type="ECO:0000256" key="6">
    <source>
        <dbReference type="SAM" id="Phobius"/>
    </source>
</evidence>
<feature type="transmembrane region" description="Helical" evidence="6">
    <location>
        <begin position="308"/>
        <end position="333"/>
    </location>
</feature>
<dbReference type="Gene3D" id="1.20.1720.10">
    <property type="entry name" value="Multidrug resistance protein D"/>
    <property type="match status" value="1"/>
</dbReference>
<feature type="transmembrane region" description="Helical" evidence="6">
    <location>
        <begin position="110"/>
        <end position="133"/>
    </location>
</feature>
<evidence type="ECO:0000256" key="1">
    <source>
        <dbReference type="ARBA" id="ARBA00004141"/>
    </source>
</evidence>
<feature type="transmembrane region" description="Helical" evidence="6">
    <location>
        <begin position="168"/>
        <end position="188"/>
    </location>
</feature>
<keyword evidence="5 6" id="KW-0472">Membrane</keyword>
<organism evidence="8 9">
    <name type="scientific">Aquibium carbonis</name>
    <dbReference type="NCBI Taxonomy" id="2495581"/>
    <lineage>
        <taxon>Bacteria</taxon>
        <taxon>Pseudomonadati</taxon>
        <taxon>Pseudomonadota</taxon>
        <taxon>Alphaproteobacteria</taxon>
        <taxon>Hyphomicrobiales</taxon>
        <taxon>Phyllobacteriaceae</taxon>
        <taxon>Aquibium</taxon>
    </lineage>
</organism>
<feature type="transmembrane region" description="Helical" evidence="6">
    <location>
        <begin position="402"/>
        <end position="423"/>
    </location>
</feature>
<evidence type="ECO:0000256" key="4">
    <source>
        <dbReference type="ARBA" id="ARBA00022989"/>
    </source>
</evidence>
<sequence>MDAFAADGDGLRRLAAHRAGAAGPGLVSSRWRRHEGRFVKDRWLVAYCGVLMSISSFSVDITLPSFPDMVADLATPFELVQWTITSYMIGAGVGQLFWGSASDRFGRRPILAAGLALFLLGCLGAAFAASIELMLACRVLQGLGAAAAIVSSRAIIRDRYSGEALARNLALATAIFAVGPIFAPLLGASVAALAGWRFIFLGLSVFAAGLLVVLVKVPETLPRSAPDALRLQVFGQRTARLFRHPQSRHFMLLSAVVMASMLFILASTPRIYEHAFGLSGTTFALYFAFHGLGIVAGQIANRRLILEIGIVNAMIAANLVLIGSVVLMLVAIGAGVMNAFVMTALLTLFATSYLIVYSNAAAMVLDPHGDIAGFAAAFYGFTSQIGSALIVSILVFLTGDSVAGFAVALLVICLVCFGALLAWRKQRRV</sequence>
<dbReference type="GO" id="GO:0022857">
    <property type="term" value="F:transmembrane transporter activity"/>
    <property type="evidence" value="ECO:0007669"/>
    <property type="project" value="InterPro"/>
</dbReference>
<comment type="subcellular location">
    <subcellularLocation>
        <location evidence="1">Membrane</location>
        <topology evidence="1">Multi-pass membrane protein</topology>
    </subcellularLocation>
</comment>
<keyword evidence="2" id="KW-0813">Transport</keyword>
<feature type="domain" description="Major facilitator superfamily (MFS) profile" evidence="7">
    <location>
        <begin position="44"/>
        <end position="429"/>
    </location>
</feature>
<keyword evidence="9" id="KW-1185">Reference proteome</keyword>
<evidence type="ECO:0000313" key="9">
    <source>
        <dbReference type="Proteomes" id="UP000278398"/>
    </source>
</evidence>
<gene>
    <name evidence="8" type="ORF">EJC49_20525</name>
</gene>
<dbReference type="Pfam" id="PF07690">
    <property type="entry name" value="MFS_1"/>
    <property type="match status" value="1"/>
</dbReference>
<dbReference type="OrthoDB" id="9800416at2"/>
<dbReference type="InterPro" id="IPR020846">
    <property type="entry name" value="MFS_dom"/>
</dbReference>
<proteinExistence type="predicted"/>
<feature type="transmembrane region" description="Helical" evidence="6">
    <location>
        <begin position="250"/>
        <end position="269"/>
    </location>
</feature>
<evidence type="ECO:0000259" key="7">
    <source>
        <dbReference type="PROSITE" id="PS50850"/>
    </source>
</evidence>
<dbReference type="GO" id="GO:0005886">
    <property type="term" value="C:plasma membrane"/>
    <property type="evidence" value="ECO:0007669"/>
    <property type="project" value="TreeGrafter"/>
</dbReference>
<dbReference type="SUPFAM" id="SSF103473">
    <property type="entry name" value="MFS general substrate transporter"/>
    <property type="match status" value="1"/>
</dbReference>
<feature type="transmembrane region" description="Helical" evidence="6">
    <location>
        <begin position="275"/>
        <end position="296"/>
    </location>
</feature>
<feature type="transmembrane region" description="Helical" evidence="6">
    <location>
        <begin position="79"/>
        <end position="98"/>
    </location>
</feature>
<protein>
    <submittedName>
        <fullName evidence="8">MFS transporter</fullName>
    </submittedName>
</protein>
<dbReference type="PROSITE" id="PS50850">
    <property type="entry name" value="MFS"/>
    <property type="match status" value="1"/>
</dbReference>
<dbReference type="EMBL" id="RWKW01000090">
    <property type="protein sequence ID" value="RST84490.1"/>
    <property type="molecule type" value="Genomic_DNA"/>
</dbReference>
<comment type="caution">
    <text evidence="8">The sequence shown here is derived from an EMBL/GenBank/DDBJ whole genome shotgun (WGS) entry which is preliminary data.</text>
</comment>
<dbReference type="Proteomes" id="UP000278398">
    <property type="component" value="Unassembled WGS sequence"/>
</dbReference>
<feature type="transmembrane region" description="Helical" evidence="6">
    <location>
        <begin position="42"/>
        <end position="59"/>
    </location>
</feature>
<feature type="transmembrane region" description="Helical" evidence="6">
    <location>
        <begin position="139"/>
        <end position="156"/>
    </location>
</feature>
<evidence type="ECO:0000313" key="8">
    <source>
        <dbReference type="EMBL" id="RST84490.1"/>
    </source>
</evidence>
<name>A0A3S0A5P2_9HYPH</name>
<dbReference type="InterPro" id="IPR011701">
    <property type="entry name" value="MFS"/>
</dbReference>
<evidence type="ECO:0000256" key="3">
    <source>
        <dbReference type="ARBA" id="ARBA00022692"/>
    </source>
</evidence>
<dbReference type="AlphaFoldDB" id="A0A3S0A5P2"/>
<feature type="transmembrane region" description="Helical" evidence="6">
    <location>
        <begin position="339"/>
        <end position="359"/>
    </location>
</feature>
<keyword evidence="4 6" id="KW-1133">Transmembrane helix</keyword>
<evidence type="ECO:0000256" key="2">
    <source>
        <dbReference type="ARBA" id="ARBA00022448"/>
    </source>
</evidence>
<dbReference type="InterPro" id="IPR036259">
    <property type="entry name" value="MFS_trans_sf"/>
</dbReference>
<keyword evidence="3 6" id="KW-0812">Transmembrane</keyword>
<evidence type="ECO:0000256" key="5">
    <source>
        <dbReference type="ARBA" id="ARBA00023136"/>
    </source>
</evidence>
<dbReference type="PANTHER" id="PTHR23502:SF132">
    <property type="entry name" value="POLYAMINE TRANSPORTER 2-RELATED"/>
    <property type="match status" value="1"/>
</dbReference>
<reference evidence="8 9" key="1">
    <citation type="submission" date="2018-12" db="EMBL/GenBank/DDBJ databases">
        <title>Mesorhizobium carbonis sp. nov., isolated from coal mine water.</title>
        <authorList>
            <person name="Xin W."/>
            <person name="Xu Z."/>
            <person name="Xiang F."/>
            <person name="Zhang J."/>
            <person name="Xi L."/>
            <person name="Liu J."/>
        </authorList>
    </citation>
    <scope>NUCLEOTIDE SEQUENCE [LARGE SCALE GENOMIC DNA]</scope>
    <source>
        <strain evidence="8 9">B2.3</strain>
    </source>
</reference>
<dbReference type="CDD" id="cd17320">
    <property type="entry name" value="MFS_MdfA_MDR_like"/>
    <property type="match status" value="1"/>
</dbReference>
<feature type="transmembrane region" description="Helical" evidence="6">
    <location>
        <begin position="194"/>
        <end position="215"/>
    </location>
</feature>